<feature type="transmembrane region" description="Helical" evidence="2">
    <location>
        <begin position="7"/>
        <end position="27"/>
    </location>
</feature>
<reference evidence="4 5" key="1">
    <citation type="submission" date="2019-10" db="EMBL/GenBank/DDBJ databases">
        <title>Extracellular Electron Transfer in a Candidatus Methanoperedens spp. Enrichment Culture.</title>
        <authorList>
            <person name="Berger S."/>
            <person name="Rangel Shaw D."/>
            <person name="Berben T."/>
            <person name="In 'T Zandt M."/>
            <person name="Frank J."/>
            <person name="Reimann J."/>
            <person name="Jetten M.S.M."/>
            <person name="Welte C.U."/>
        </authorList>
    </citation>
    <scope>NUCLEOTIDE SEQUENCE [LARGE SCALE GENOMIC DNA]</scope>
    <source>
        <strain evidence="4">SB12</strain>
    </source>
</reference>
<dbReference type="Proteomes" id="UP000460298">
    <property type="component" value="Unassembled WGS sequence"/>
</dbReference>
<dbReference type="PANTHER" id="PTHR43156">
    <property type="entry name" value="STAGE II SPORULATION PROTEIN E-RELATED"/>
    <property type="match status" value="1"/>
</dbReference>
<dbReference type="CDD" id="cd06225">
    <property type="entry name" value="HAMP"/>
    <property type="match status" value="1"/>
</dbReference>
<protein>
    <submittedName>
        <fullName evidence="4">SpoIIE family protein phosphatase</fullName>
    </submittedName>
</protein>
<gene>
    <name evidence="4" type="ORF">F9K24_17045</name>
</gene>
<dbReference type="SMART" id="SM00304">
    <property type="entry name" value="HAMP"/>
    <property type="match status" value="1"/>
</dbReference>
<accession>A0A833LW81</accession>
<proteinExistence type="predicted"/>
<dbReference type="InterPro" id="IPR036457">
    <property type="entry name" value="PPM-type-like_dom_sf"/>
</dbReference>
<organism evidence="4 5">
    <name type="scientific">Leptonema illini</name>
    <dbReference type="NCBI Taxonomy" id="183"/>
    <lineage>
        <taxon>Bacteria</taxon>
        <taxon>Pseudomonadati</taxon>
        <taxon>Spirochaetota</taxon>
        <taxon>Spirochaetia</taxon>
        <taxon>Leptospirales</taxon>
        <taxon>Leptospiraceae</taxon>
        <taxon>Leptonema</taxon>
    </lineage>
</organism>
<dbReference type="SUPFAM" id="SSF158472">
    <property type="entry name" value="HAMP domain-like"/>
    <property type="match status" value="1"/>
</dbReference>
<dbReference type="SMART" id="SM00331">
    <property type="entry name" value="PP2C_SIG"/>
    <property type="match status" value="1"/>
</dbReference>
<feature type="transmembrane region" description="Helical" evidence="2">
    <location>
        <begin position="324"/>
        <end position="346"/>
    </location>
</feature>
<dbReference type="Gene3D" id="3.60.40.10">
    <property type="entry name" value="PPM-type phosphatase domain"/>
    <property type="match status" value="1"/>
</dbReference>
<dbReference type="InterPro" id="IPR003660">
    <property type="entry name" value="HAMP_dom"/>
</dbReference>
<dbReference type="Gene3D" id="3.30.450.20">
    <property type="entry name" value="PAS domain"/>
    <property type="match status" value="1"/>
</dbReference>
<sequence length="672" mass="75407">MKLRTRFLLVVSVLYILVGLGTVYLFYSVTGDVIAGFAERFAAKEAQIQKNRLLTLIDREVVLSGRLADDYVIRRWVLDENNEEARKTAYLQIEGYRKLARDKESFLTIASSQNYYTFTGGSRPVVATLKAEVPEHRWFFQTMKNVDTFALNTDKDLLVQRTKVWINTIMRDHAGRKIAVVGSGVNITVILDEIIGNQEPGISVYLVDEKGVIQASEDHEVVLHNAQALDADKITIFTVMEQERFGEDLKAAIERLRADAAENRKSGSETIEIGQSENEQDDVITFPVTLKGRTQVAAVSYMRHLGWYNVVILDVGRVISGREFLPILIGLFISLLFLSVLIGLLMHRLVLRPLERMTEATAEVAAGRYGIRLPVERSDEIGRLTSSFNSMAGTIQEYTTDLEAKVQQRTTELQSANTALRQSQKEIDESIRYASMIQASILPDTTLFESCFSEYLLLNRPKLVVGGDFHYLRLTDSSIVLAVVDCTGHGVPGAFMTMTAASALNHIVESSPQLNPATMLSELNRIMKETLRFKEIDAGLDIGLCVIDRQSKGLSYSGAGLSLFEFRDGNVLEHRGDIQRIGYRSSSTDFAYQALTIGNLSGSSFYITTDGILDEPGGSKGFGFGSQRFQEMIRENGHRPMQEQQSAFERNLREYRGDYRQRDDQTLIGFRL</sequence>
<dbReference type="GO" id="GO:0016020">
    <property type="term" value="C:membrane"/>
    <property type="evidence" value="ECO:0007669"/>
    <property type="project" value="InterPro"/>
</dbReference>
<dbReference type="GO" id="GO:0007165">
    <property type="term" value="P:signal transduction"/>
    <property type="evidence" value="ECO:0007669"/>
    <property type="project" value="InterPro"/>
</dbReference>
<dbReference type="InterPro" id="IPR052016">
    <property type="entry name" value="Bact_Sigma-Reg"/>
</dbReference>
<dbReference type="EMBL" id="WBUI01000021">
    <property type="protein sequence ID" value="KAB2930370.1"/>
    <property type="molecule type" value="Genomic_DNA"/>
</dbReference>
<evidence type="ECO:0000313" key="4">
    <source>
        <dbReference type="EMBL" id="KAB2930370.1"/>
    </source>
</evidence>
<comment type="caution">
    <text evidence="4">The sequence shown here is derived from an EMBL/GenBank/DDBJ whole genome shotgun (WGS) entry which is preliminary data.</text>
</comment>
<dbReference type="Pfam" id="PF07228">
    <property type="entry name" value="SpoIIE"/>
    <property type="match status" value="1"/>
</dbReference>
<evidence type="ECO:0000313" key="5">
    <source>
        <dbReference type="Proteomes" id="UP000460298"/>
    </source>
</evidence>
<dbReference type="PROSITE" id="PS50885">
    <property type="entry name" value="HAMP"/>
    <property type="match status" value="1"/>
</dbReference>
<evidence type="ECO:0000256" key="1">
    <source>
        <dbReference type="ARBA" id="ARBA00022801"/>
    </source>
</evidence>
<evidence type="ECO:0000259" key="3">
    <source>
        <dbReference type="PROSITE" id="PS50885"/>
    </source>
</evidence>
<dbReference type="Gene3D" id="6.10.340.10">
    <property type="match status" value="1"/>
</dbReference>
<dbReference type="AlphaFoldDB" id="A0A833LW81"/>
<dbReference type="Pfam" id="PF00672">
    <property type="entry name" value="HAMP"/>
    <property type="match status" value="1"/>
</dbReference>
<keyword evidence="2" id="KW-1133">Transmembrane helix</keyword>
<dbReference type="PANTHER" id="PTHR43156:SF9">
    <property type="entry name" value="HAMP DOMAIN-CONTAINING PROTEIN"/>
    <property type="match status" value="1"/>
</dbReference>
<dbReference type="InterPro" id="IPR001932">
    <property type="entry name" value="PPM-type_phosphatase-like_dom"/>
</dbReference>
<keyword evidence="2" id="KW-0472">Membrane</keyword>
<feature type="domain" description="HAMP" evidence="3">
    <location>
        <begin position="348"/>
        <end position="400"/>
    </location>
</feature>
<keyword evidence="1" id="KW-0378">Hydrolase</keyword>
<name>A0A833LW81_9LEPT</name>
<keyword evidence="2" id="KW-0812">Transmembrane</keyword>
<dbReference type="GO" id="GO:0016791">
    <property type="term" value="F:phosphatase activity"/>
    <property type="evidence" value="ECO:0007669"/>
    <property type="project" value="TreeGrafter"/>
</dbReference>
<evidence type="ECO:0000256" key="2">
    <source>
        <dbReference type="SAM" id="Phobius"/>
    </source>
</evidence>